<keyword evidence="4" id="KW-0119">Carbohydrate metabolism</keyword>
<keyword evidence="6" id="KW-0624">Polysaccharide degradation</keyword>
<name>A0A9W8LFX5_9FUNG</name>
<dbReference type="SMART" id="SM00636">
    <property type="entry name" value="Glyco_18"/>
    <property type="match status" value="2"/>
</dbReference>
<proteinExistence type="predicted"/>
<accession>A0A9W8LFX5</accession>
<feature type="region of interest" description="Disordered" evidence="8">
    <location>
        <begin position="782"/>
        <end position="818"/>
    </location>
</feature>
<protein>
    <recommendedName>
        <fullName evidence="10">GH18 domain-containing protein</fullName>
    </recommendedName>
</protein>
<dbReference type="GO" id="GO:0006032">
    <property type="term" value="P:chitin catabolic process"/>
    <property type="evidence" value="ECO:0007669"/>
    <property type="project" value="UniProtKB-KW"/>
</dbReference>
<keyword evidence="2 7" id="KW-0378">Hydrolase</keyword>
<dbReference type="GO" id="GO:0000272">
    <property type="term" value="P:polysaccharide catabolic process"/>
    <property type="evidence" value="ECO:0007669"/>
    <property type="project" value="UniProtKB-KW"/>
</dbReference>
<dbReference type="AlphaFoldDB" id="A0A9W8LFX5"/>
<reference evidence="11" key="1">
    <citation type="submission" date="2022-07" db="EMBL/GenBank/DDBJ databases">
        <title>Phylogenomic reconstructions and comparative analyses of Kickxellomycotina fungi.</title>
        <authorList>
            <person name="Reynolds N.K."/>
            <person name="Stajich J.E."/>
            <person name="Barry K."/>
            <person name="Grigoriev I.V."/>
            <person name="Crous P."/>
            <person name="Smith M.E."/>
        </authorList>
    </citation>
    <scope>NUCLEOTIDE SEQUENCE</scope>
    <source>
        <strain evidence="11">NBRC 105414</strain>
    </source>
</reference>
<evidence type="ECO:0000256" key="9">
    <source>
        <dbReference type="SAM" id="SignalP"/>
    </source>
</evidence>
<organism evidence="11 12">
    <name type="scientific">Coemansia javaensis</name>
    <dbReference type="NCBI Taxonomy" id="2761396"/>
    <lineage>
        <taxon>Eukaryota</taxon>
        <taxon>Fungi</taxon>
        <taxon>Fungi incertae sedis</taxon>
        <taxon>Zoopagomycota</taxon>
        <taxon>Kickxellomycotina</taxon>
        <taxon>Kickxellomycetes</taxon>
        <taxon>Kickxellales</taxon>
        <taxon>Kickxellaceae</taxon>
        <taxon>Coemansia</taxon>
    </lineage>
</organism>
<dbReference type="GO" id="GO:0005576">
    <property type="term" value="C:extracellular region"/>
    <property type="evidence" value="ECO:0007669"/>
    <property type="project" value="TreeGrafter"/>
</dbReference>
<evidence type="ECO:0000256" key="5">
    <source>
        <dbReference type="ARBA" id="ARBA00023295"/>
    </source>
</evidence>
<dbReference type="InterPro" id="IPR011583">
    <property type="entry name" value="Chitinase_II/V-like_cat"/>
</dbReference>
<evidence type="ECO:0000256" key="3">
    <source>
        <dbReference type="ARBA" id="ARBA00023024"/>
    </source>
</evidence>
<dbReference type="GO" id="GO:0008843">
    <property type="term" value="F:endochitinase activity"/>
    <property type="evidence" value="ECO:0007669"/>
    <property type="project" value="UniProtKB-EC"/>
</dbReference>
<dbReference type="Gene3D" id="3.10.50.10">
    <property type="match status" value="2"/>
</dbReference>
<keyword evidence="9" id="KW-0732">Signal</keyword>
<dbReference type="InterPro" id="IPR001223">
    <property type="entry name" value="Glyco_hydro18_cat"/>
</dbReference>
<dbReference type="PROSITE" id="PS01095">
    <property type="entry name" value="GH18_1"/>
    <property type="match status" value="1"/>
</dbReference>
<dbReference type="EMBL" id="JANBUL010000154">
    <property type="protein sequence ID" value="KAJ2779999.1"/>
    <property type="molecule type" value="Genomic_DNA"/>
</dbReference>
<gene>
    <name evidence="11" type="ORF">H4R18_003699</name>
</gene>
<evidence type="ECO:0000256" key="4">
    <source>
        <dbReference type="ARBA" id="ARBA00023277"/>
    </source>
</evidence>
<evidence type="ECO:0000256" key="1">
    <source>
        <dbReference type="ARBA" id="ARBA00000822"/>
    </source>
</evidence>
<dbReference type="OrthoDB" id="76388at2759"/>
<dbReference type="PROSITE" id="PS51910">
    <property type="entry name" value="GH18_2"/>
    <property type="match status" value="2"/>
</dbReference>
<evidence type="ECO:0000259" key="10">
    <source>
        <dbReference type="PROSITE" id="PS51910"/>
    </source>
</evidence>
<dbReference type="InterPro" id="IPR001579">
    <property type="entry name" value="Glyco_hydro_18_chit_AS"/>
</dbReference>
<feature type="compositionally biased region" description="Low complexity" evidence="8">
    <location>
        <begin position="792"/>
        <end position="803"/>
    </location>
</feature>
<feature type="compositionally biased region" description="Basic and acidic residues" evidence="8">
    <location>
        <begin position="804"/>
        <end position="818"/>
    </location>
</feature>
<feature type="signal peptide" evidence="9">
    <location>
        <begin position="1"/>
        <end position="16"/>
    </location>
</feature>
<comment type="caution">
    <text evidence="11">The sequence shown here is derived from an EMBL/GenBank/DDBJ whole genome shotgun (WGS) entry which is preliminary data.</text>
</comment>
<evidence type="ECO:0000256" key="2">
    <source>
        <dbReference type="ARBA" id="ARBA00022801"/>
    </source>
</evidence>
<dbReference type="InterPro" id="IPR050314">
    <property type="entry name" value="Glycosyl_Hydrlase_18"/>
</dbReference>
<dbReference type="Gene3D" id="3.20.20.80">
    <property type="entry name" value="Glycosidases"/>
    <property type="match status" value="2"/>
</dbReference>
<evidence type="ECO:0000313" key="11">
    <source>
        <dbReference type="EMBL" id="KAJ2779999.1"/>
    </source>
</evidence>
<dbReference type="SUPFAM" id="SSF54556">
    <property type="entry name" value="Chitinase insertion domain"/>
    <property type="match status" value="2"/>
</dbReference>
<feature type="domain" description="GH18" evidence="10">
    <location>
        <begin position="411"/>
        <end position="786"/>
    </location>
</feature>
<sequence length="860" mass="92213">MNVLAAAMACASLARASIIAGYAPGWKDLAGANLAQFTHINLAYAEPLANGSLALATAGHNLGEMAARIHRAGSRALLALGGWSGSAHFSTVLKDGTDRARLVASIADGLRDNSLDGVTIDWIANDCNAVDVHSDAANLLALLRELRSALGAAFPGVQKTVALGVGMAPFAGPDGPLRDVSEYAGLVDYINILAYDVNGPWANTTGPNAPLSYQAGSGSQTSLIAAVDAWTAAKFPARQITAGIPFYGRAATALQDMSAEPWNMYQPREDAIPNGDGTDGLWVDGCTDKTPHYSGIWSFNGLRTQGLLQEPEAAQAPWTRHWDSVSLTPWLFNPQTKQFISYDDPSSIAAKASYVAEHGLAGVSVYDITMDHGSELMDAIRKSLTPDAPAPWPAATAARICGIAPAALGEPVVIGYYPSWKKQYMGNVDFSKYTHVNMAFAIPTASGTFSFDGDWFLPQVVKDMHANGTKVLVSVGGWTGSNFFSNIVKSSGTRKTMIDSMVAYVKTNDLDGIDIDWEYPGRLGDTCNVFDTKNDTPNFLTFLKELRSAFDSSFGAGKKLITLAVRVQPFDVDGKPSTSVGDFAKVVDYANLMQYDINGGWNNVTGPNAPFNFQKGQGMQVSFVSAIDDWTKAGWPASKLTAGLAFYGRSTIAQEDMTKDAKNQYQAQSQTVPLGDQEDAPWFDACAGTTANSGTWQWKNLRTQGVLTAPTKAASPWVRTWDDTSKTPWLFNPQTKQFISYDDTESLKVKVDYAASKGLAGVMIWSVNMDYNGELINAARAWTSGNPPEPPTTTSSTAKTSTTRSREPCSDEGMERCADPSGKSAGYALCLYGTWIPQMCGDGTVCKQNGSLIDCDWPLS</sequence>
<dbReference type="GO" id="GO:0008061">
    <property type="term" value="F:chitin binding"/>
    <property type="evidence" value="ECO:0007669"/>
    <property type="project" value="InterPro"/>
</dbReference>
<dbReference type="Pfam" id="PF00704">
    <property type="entry name" value="Glyco_hydro_18"/>
    <property type="match status" value="2"/>
</dbReference>
<keyword evidence="12" id="KW-1185">Reference proteome</keyword>
<evidence type="ECO:0000256" key="7">
    <source>
        <dbReference type="RuleBase" id="RU000489"/>
    </source>
</evidence>
<comment type="catalytic activity">
    <reaction evidence="1">
        <text>Random endo-hydrolysis of N-acetyl-beta-D-glucosaminide (1-&gt;4)-beta-linkages in chitin and chitodextrins.</text>
        <dbReference type="EC" id="3.2.1.14"/>
    </reaction>
</comment>
<evidence type="ECO:0000256" key="6">
    <source>
        <dbReference type="ARBA" id="ARBA00023326"/>
    </source>
</evidence>
<dbReference type="Proteomes" id="UP001140217">
    <property type="component" value="Unassembled WGS sequence"/>
</dbReference>
<feature type="domain" description="GH18" evidence="10">
    <location>
        <begin position="17"/>
        <end position="387"/>
    </location>
</feature>
<dbReference type="InterPro" id="IPR029070">
    <property type="entry name" value="Chitinase_insertion_sf"/>
</dbReference>
<evidence type="ECO:0000313" key="12">
    <source>
        <dbReference type="Proteomes" id="UP001140217"/>
    </source>
</evidence>
<dbReference type="SUPFAM" id="SSF51445">
    <property type="entry name" value="(Trans)glycosidases"/>
    <property type="match status" value="2"/>
</dbReference>
<dbReference type="InterPro" id="IPR017853">
    <property type="entry name" value="GH"/>
</dbReference>
<dbReference type="PANTHER" id="PTHR11177">
    <property type="entry name" value="CHITINASE"/>
    <property type="match status" value="1"/>
</dbReference>
<keyword evidence="3" id="KW-0146">Chitin degradation</keyword>
<feature type="chain" id="PRO_5040857811" description="GH18 domain-containing protein" evidence="9">
    <location>
        <begin position="17"/>
        <end position="860"/>
    </location>
</feature>
<evidence type="ECO:0000256" key="8">
    <source>
        <dbReference type="SAM" id="MobiDB-lite"/>
    </source>
</evidence>
<dbReference type="PANTHER" id="PTHR11177:SF392">
    <property type="entry name" value="HAP41P"/>
    <property type="match status" value="1"/>
</dbReference>
<keyword evidence="5 7" id="KW-0326">Glycosidase</keyword>